<dbReference type="AlphaFoldDB" id="A0A7G2CJ80"/>
<evidence type="ECO:0000313" key="3">
    <source>
        <dbReference type="Proteomes" id="UP000515908"/>
    </source>
</evidence>
<dbReference type="SUPFAM" id="SSF50978">
    <property type="entry name" value="WD40 repeat-like"/>
    <property type="match status" value="1"/>
</dbReference>
<feature type="compositionally biased region" description="Low complexity" evidence="1">
    <location>
        <begin position="224"/>
        <end position="241"/>
    </location>
</feature>
<organism evidence="2 3">
    <name type="scientific">Angomonas deanei</name>
    <dbReference type="NCBI Taxonomy" id="59799"/>
    <lineage>
        <taxon>Eukaryota</taxon>
        <taxon>Discoba</taxon>
        <taxon>Euglenozoa</taxon>
        <taxon>Kinetoplastea</taxon>
        <taxon>Metakinetoplastina</taxon>
        <taxon>Trypanosomatida</taxon>
        <taxon>Trypanosomatidae</taxon>
        <taxon>Strigomonadinae</taxon>
        <taxon>Angomonas</taxon>
    </lineage>
</organism>
<dbReference type="EMBL" id="LR877159">
    <property type="protein sequence ID" value="CAD2219836.1"/>
    <property type="molecule type" value="Genomic_DNA"/>
</dbReference>
<evidence type="ECO:0000256" key="1">
    <source>
        <dbReference type="SAM" id="MobiDB-lite"/>
    </source>
</evidence>
<accession>A0A7G2CJ80</accession>
<feature type="region of interest" description="Disordered" evidence="1">
    <location>
        <begin position="200"/>
        <end position="241"/>
    </location>
</feature>
<gene>
    <name evidence="2" type="ORF">ADEAN_000734900</name>
</gene>
<keyword evidence="3" id="KW-1185">Reference proteome</keyword>
<feature type="region of interest" description="Disordered" evidence="1">
    <location>
        <begin position="334"/>
        <end position="391"/>
    </location>
</feature>
<protein>
    <submittedName>
        <fullName evidence="2">Uncharacterized protein</fullName>
    </submittedName>
</protein>
<reference evidence="2 3" key="1">
    <citation type="submission" date="2020-08" db="EMBL/GenBank/DDBJ databases">
        <authorList>
            <person name="Newling K."/>
            <person name="Davey J."/>
            <person name="Forrester S."/>
        </authorList>
    </citation>
    <scope>NUCLEOTIDE SEQUENCE [LARGE SCALE GENOMIC DNA]</scope>
    <source>
        <strain evidence="3">Crithidia deanei Carvalho (ATCC PRA-265)</strain>
    </source>
</reference>
<dbReference type="Proteomes" id="UP000515908">
    <property type="component" value="Chromosome 15"/>
</dbReference>
<dbReference type="InterPro" id="IPR015943">
    <property type="entry name" value="WD40/YVTN_repeat-like_dom_sf"/>
</dbReference>
<feature type="compositionally biased region" description="Polar residues" evidence="1">
    <location>
        <begin position="334"/>
        <end position="368"/>
    </location>
</feature>
<dbReference type="OrthoDB" id="538223at2759"/>
<feature type="compositionally biased region" description="Low complexity" evidence="1">
    <location>
        <begin position="552"/>
        <end position="570"/>
    </location>
</feature>
<dbReference type="Gene3D" id="2.130.10.10">
    <property type="entry name" value="YVTN repeat-like/Quinoprotein amine dehydrogenase"/>
    <property type="match status" value="1"/>
</dbReference>
<proteinExistence type="predicted"/>
<feature type="compositionally biased region" description="Polar residues" evidence="1">
    <location>
        <begin position="201"/>
        <end position="223"/>
    </location>
</feature>
<evidence type="ECO:0000313" key="2">
    <source>
        <dbReference type="EMBL" id="CAD2219836.1"/>
    </source>
</evidence>
<dbReference type="VEuPathDB" id="TriTrypDB:ADEAN_000734900"/>
<feature type="compositionally biased region" description="Basic and acidic residues" evidence="1">
    <location>
        <begin position="512"/>
        <end position="521"/>
    </location>
</feature>
<name>A0A7G2CJ80_9TRYP</name>
<sequence>MVDRGAPYVDEVLCNLDKGNTPDVGAVIGLYYLNDANQNLIVSVLDTGVVHFYSFIKNIFVGRSRLFKEHTCLLKKVIFSSDSLLICGDSLGVVRIYDLQKFISAQVAGAERRASTAMDVSAASMGSSMVGSEFMTRFSKKERIPLLYVYQGASEEICSLAVYHCSSRSTAGMFIDLNDYTMPTMNAPAPAGILSSKLAGSPTSAVSPTAPTGLLTSSLTSPKTATTAGGSSTTTNHSNNNGSHASRDYFIICGSIDGNVRIHRLYPFNDKQRVSSADKRTEFGQVRTLGLFGVDTWELSDEQTFSDTIVPAQEEARLVAQRQNELLSTLVRQARRLSQPSSTSGEGTPTVAESTLKGTVRTQEATMRSTTKKPLKSTSTSEKTEEPALDETQAQQPFTAPHTLHSLLPVKEVATPLPLQSAKGAGTTVHRKPLEQSKYTRNPLVKSYPMRWLRKIGVAQQVRAEDDDDGDVLVPSDIAFSPESYERLNPFQREIPETSSESSTSALGGPALRRETRRPGRDSTTTFLTAVENMEDYPIASSALRRRSTRQSSASDGGSAGSSRHASVVSVDRRPTMQEQPHSAPPCCGGGGGGHQLPAVPHPRGAAGSAHAVAPRQAAGPIETKGKLQHAAAAPLAGAGGGARDRGGDTGGRPAPTWCEAAGGGTLHL</sequence>
<feature type="region of interest" description="Disordered" evidence="1">
    <location>
        <begin position="494"/>
        <end position="669"/>
    </location>
</feature>
<dbReference type="InterPro" id="IPR036322">
    <property type="entry name" value="WD40_repeat_dom_sf"/>
</dbReference>